<proteinExistence type="predicted"/>
<gene>
    <name evidence="1" type="ORF">EM6_0336</name>
</gene>
<reference evidence="2" key="2">
    <citation type="journal article" date="2017" name="Plant Physiol. Biochem.">
        <title>Differential oxidative and antioxidative response of duckweed Lemna minor toward plant growth promoting/inhibiting bacteria.</title>
        <authorList>
            <person name="Ishizawa H."/>
            <person name="Kuroda M."/>
            <person name="Morikawa M."/>
            <person name="Ike M."/>
        </authorList>
    </citation>
    <scope>NUCLEOTIDE SEQUENCE [LARGE SCALE GENOMIC DNA]</scope>
    <source>
        <strain evidence="2">M6</strain>
    </source>
</reference>
<dbReference type="EMBL" id="AP018827">
    <property type="protein sequence ID" value="BBF79764.1"/>
    <property type="molecule type" value="Genomic_DNA"/>
</dbReference>
<evidence type="ECO:0000313" key="1">
    <source>
        <dbReference type="EMBL" id="BBF79764.1"/>
    </source>
</evidence>
<organism evidence="1 2">
    <name type="scientific">Asticcacaulis excentricus</name>
    <dbReference type="NCBI Taxonomy" id="78587"/>
    <lineage>
        <taxon>Bacteria</taxon>
        <taxon>Pseudomonadati</taxon>
        <taxon>Pseudomonadota</taxon>
        <taxon>Alphaproteobacteria</taxon>
        <taxon>Caulobacterales</taxon>
        <taxon>Caulobacteraceae</taxon>
        <taxon>Asticcacaulis</taxon>
    </lineage>
</organism>
<evidence type="ECO:0000313" key="2">
    <source>
        <dbReference type="Proteomes" id="UP000278756"/>
    </source>
</evidence>
<dbReference type="Proteomes" id="UP000278756">
    <property type="component" value="Chromosome 1"/>
</dbReference>
<sequence>MMARLSVGLPPFVSGGVAVSASGPETDGSGRGGWGFVTDIDLL</sequence>
<reference evidence="2" key="1">
    <citation type="journal article" date="2017" name="Biotechnol. Biofuels">
        <title>Evaluation of environmental bacterial communities as a factor affecting the growth of duckweed Lemna minor.</title>
        <authorList>
            <person name="Ishizawa H."/>
            <person name="Kuroda M."/>
            <person name="Morikawa M."/>
            <person name="Ike M."/>
        </authorList>
    </citation>
    <scope>NUCLEOTIDE SEQUENCE [LARGE SCALE GENOMIC DNA]</scope>
    <source>
        <strain evidence="2">M6</strain>
    </source>
</reference>
<dbReference type="AlphaFoldDB" id="A0A3G9G479"/>
<name>A0A3G9G479_9CAUL</name>
<protein>
    <submittedName>
        <fullName evidence="1">Uncharacterized protein</fullName>
    </submittedName>
</protein>
<accession>A0A3G9G479</accession>